<dbReference type="Proteomes" id="UP000635565">
    <property type="component" value="Unassembled WGS sequence"/>
</dbReference>
<dbReference type="EMBL" id="BNJJ01000022">
    <property type="protein sequence ID" value="GHO88263.1"/>
    <property type="molecule type" value="Genomic_DNA"/>
</dbReference>
<name>A0ABQ3VRX7_9CHLR</name>
<evidence type="ECO:0000313" key="2">
    <source>
        <dbReference type="EMBL" id="GHO88263.1"/>
    </source>
</evidence>
<dbReference type="EMBL" id="BNJJ01000022">
    <property type="protein sequence ID" value="GHO88143.1"/>
    <property type="molecule type" value="Genomic_DNA"/>
</dbReference>
<comment type="caution">
    <text evidence="1">The sequence shown here is derived from an EMBL/GenBank/DDBJ whole genome shotgun (WGS) entry which is preliminary data.</text>
</comment>
<evidence type="ECO:0000313" key="3">
    <source>
        <dbReference type="Proteomes" id="UP000635565"/>
    </source>
</evidence>
<organism evidence="1 3">
    <name type="scientific">Dictyobacter formicarum</name>
    <dbReference type="NCBI Taxonomy" id="2778368"/>
    <lineage>
        <taxon>Bacteria</taxon>
        <taxon>Bacillati</taxon>
        <taxon>Chloroflexota</taxon>
        <taxon>Ktedonobacteria</taxon>
        <taxon>Ktedonobacterales</taxon>
        <taxon>Dictyobacteraceae</taxon>
        <taxon>Dictyobacter</taxon>
    </lineage>
</organism>
<protein>
    <recommendedName>
        <fullName evidence="4">OmpR/PhoB-type domain-containing protein</fullName>
    </recommendedName>
</protein>
<gene>
    <name evidence="1" type="ORF">KSZ_61490</name>
    <name evidence="2" type="ORF">KSZ_62690</name>
</gene>
<dbReference type="RefSeq" id="WP_201365762.1">
    <property type="nucleotide sequence ID" value="NZ_BNJJ01000022.1"/>
</dbReference>
<reference evidence="1 3" key="1">
    <citation type="journal article" date="2021" name="Int. J. Syst. Evol. Microbiol.">
        <title>Reticulibacter mediterranei gen. nov., sp. nov., within the new family Reticulibacteraceae fam. nov., and Ktedonospora formicarum gen. nov., sp. nov., Ktedonobacter robiniae sp. nov., Dictyobacter formicarum sp. nov. and Dictyobacter arantiisoli sp. nov., belonging to the class Ktedonobacteria.</title>
        <authorList>
            <person name="Yabe S."/>
            <person name="Zheng Y."/>
            <person name="Wang C.M."/>
            <person name="Sakai Y."/>
            <person name="Abe K."/>
            <person name="Yokota A."/>
            <person name="Donadio S."/>
            <person name="Cavaletti L."/>
            <person name="Monciardini P."/>
        </authorList>
    </citation>
    <scope>NUCLEOTIDE SEQUENCE [LARGE SCALE GENOMIC DNA]</scope>
    <source>
        <strain evidence="1 3">SOSP1-9</strain>
    </source>
</reference>
<accession>A0ABQ3VRX7</accession>
<keyword evidence="3" id="KW-1185">Reference proteome</keyword>
<evidence type="ECO:0000313" key="1">
    <source>
        <dbReference type="EMBL" id="GHO88143.1"/>
    </source>
</evidence>
<evidence type="ECO:0008006" key="4">
    <source>
        <dbReference type="Google" id="ProtNLM"/>
    </source>
</evidence>
<proteinExistence type="predicted"/>
<sequence>MGTFNQVSQIRSGIGSIAWDDAWHRIEVNGRVLNLSPTQYRLCRAFLTVVPQNPNITGTSTDILILSYLSFDELQRETELPSRQLLTKHLSRLNARLACVDFHICPMRVQQMGFILTALSPSALSTKSGRRR</sequence>